<feature type="transmembrane region" description="Helical" evidence="9">
    <location>
        <begin position="285"/>
        <end position="306"/>
    </location>
</feature>
<feature type="transmembrane region" description="Helical" evidence="9">
    <location>
        <begin position="251"/>
        <end position="273"/>
    </location>
</feature>
<keyword evidence="6 9" id="KW-1133">Transmembrane helix</keyword>
<evidence type="ECO:0000256" key="3">
    <source>
        <dbReference type="ARBA" id="ARBA00022448"/>
    </source>
</evidence>
<dbReference type="FunCoup" id="A0A165E5X3">
    <property type="interactions" value="66"/>
</dbReference>
<feature type="transmembrane region" description="Helical" evidence="9">
    <location>
        <begin position="213"/>
        <end position="231"/>
    </location>
</feature>
<name>A0A165E5X3_9BASI</name>
<sequence>MSTYRTPTSTATLVHPPRAHLSPAISRQSAAAQPSLLSQPSEMPLSMLSGNSKGDSTGKHRRKNFIERIRHFTPSWFAVTMGTGVLPVVFHQLPYGLSEHLFWPCVGLLGLNTVLLFCFTIATLLRYILFPGIFKLMLLHPQQSLFLGTIPMGFATAINAATSLLVETKGWGGEGLIDFLWGMYWFDVVLSAVVCVGMLHVVSTKHPLTLDGITATILLPFVPPIVAAALGSQLGTAMAETHPGRAQLTLFVSYTSLGLGLPTAMLMLCIYTVRLILHGAPPRGALTSVVLPLGPLGQGGLAFVSLGELAQKIIIPQDRETSTIPTNSVFGVGVMGDFAFVYGVVSACLMWGFGMLWLCLALETLAEALFKGQGPKFGMPWWGLTFPIGVYTLLTLSLSVALAPAPISFFLEAFGTALAAVLTLIWVYVGTRTVILGIEGSMFDAPCLQNLGELPVLAADGPGQEEEEIEMEARRLRTGSARTALDGDSMMAGT</sequence>
<feature type="transmembrane region" description="Helical" evidence="9">
    <location>
        <begin position="69"/>
        <end position="89"/>
    </location>
</feature>
<keyword evidence="11" id="KW-1185">Reference proteome</keyword>
<dbReference type="Gene3D" id="1.50.10.150">
    <property type="entry name" value="Voltage-dependent anion channel"/>
    <property type="match status" value="1"/>
</dbReference>
<keyword evidence="4" id="KW-1003">Cell membrane</keyword>
<evidence type="ECO:0000256" key="8">
    <source>
        <dbReference type="SAM" id="MobiDB-lite"/>
    </source>
</evidence>
<feature type="transmembrane region" description="Helical" evidence="9">
    <location>
        <begin position="381"/>
        <end position="403"/>
    </location>
</feature>
<keyword evidence="5 9" id="KW-0812">Transmembrane</keyword>
<gene>
    <name evidence="10" type="ORF">CALCODRAFT_500186</name>
</gene>
<feature type="transmembrane region" description="Helical" evidence="9">
    <location>
        <begin position="409"/>
        <end position="429"/>
    </location>
</feature>
<evidence type="ECO:0000256" key="5">
    <source>
        <dbReference type="ARBA" id="ARBA00022692"/>
    </source>
</evidence>
<dbReference type="GO" id="GO:0005886">
    <property type="term" value="C:plasma membrane"/>
    <property type="evidence" value="ECO:0007669"/>
    <property type="project" value="UniProtKB-SubCell"/>
</dbReference>
<evidence type="ECO:0000256" key="4">
    <source>
        <dbReference type="ARBA" id="ARBA00022475"/>
    </source>
</evidence>
<keyword evidence="3" id="KW-0813">Transport</keyword>
<organism evidence="10 11">
    <name type="scientific">Calocera cornea HHB12733</name>
    <dbReference type="NCBI Taxonomy" id="1353952"/>
    <lineage>
        <taxon>Eukaryota</taxon>
        <taxon>Fungi</taxon>
        <taxon>Dikarya</taxon>
        <taxon>Basidiomycota</taxon>
        <taxon>Agaricomycotina</taxon>
        <taxon>Dacrymycetes</taxon>
        <taxon>Dacrymycetales</taxon>
        <taxon>Dacrymycetaceae</taxon>
        <taxon>Calocera</taxon>
    </lineage>
</organism>
<evidence type="ECO:0000313" key="11">
    <source>
        <dbReference type="Proteomes" id="UP000076842"/>
    </source>
</evidence>
<evidence type="ECO:0000256" key="7">
    <source>
        <dbReference type="ARBA" id="ARBA00023136"/>
    </source>
</evidence>
<feature type="transmembrane region" description="Helical" evidence="9">
    <location>
        <begin position="101"/>
        <end position="125"/>
    </location>
</feature>
<feature type="region of interest" description="Disordered" evidence="8">
    <location>
        <begin position="40"/>
        <end position="59"/>
    </location>
</feature>
<comment type="subcellular location">
    <subcellularLocation>
        <location evidence="1">Cell membrane</location>
        <topology evidence="1">Multi-pass membrane protein</topology>
    </subcellularLocation>
</comment>
<reference evidence="10 11" key="1">
    <citation type="journal article" date="2016" name="Mol. Biol. Evol.">
        <title>Comparative Genomics of Early-Diverging Mushroom-Forming Fungi Provides Insights into the Origins of Lignocellulose Decay Capabilities.</title>
        <authorList>
            <person name="Nagy L.G."/>
            <person name="Riley R."/>
            <person name="Tritt A."/>
            <person name="Adam C."/>
            <person name="Daum C."/>
            <person name="Floudas D."/>
            <person name="Sun H."/>
            <person name="Yadav J.S."/>
            <person name="Pangilinan J."/>
            <person name="Larsson K.H."/>
            <person name="Matsuura K."/>
            <person name="Barry K."/>
            <person name="Labutti K."/>
            <person name="Kuo R."/>
            <person name="Ohm R.A."/>
            <person name="Bhattacharya S.S."/>
            <person name="Shirouzu T."/>
            <person name="Yoshinaga Y."/>
            <person name="Martin F.M."/>
            <person name="Grigoriev I.V."/>
            <person name="Hibbett D.S."/>
        </authorList>
    </citation>
    <scope>NUCLEOTIDE SEQUENCE [LARGE SCALE GENOMIC DNA]</scope>
    <source>
        <strain evidence="10 11">HHB12733</strain>
    </source>
</reference>
<feature type="transmembrane region" description="Helical" evidence="9">
    <location>
        <begin position="181"/>
        <end position="201"/>
    </location>
</feature>
<dbReference type="PANTHER" id="PTHR31686:SF1">
    <property type="entry name" value="SULFITE EFFLUX PUMP SSU1"/>
    <property type="match status" value="1"/>
</dbReference>
<evidence type="ECO:0000256" key="9">
    <source>
        <dbReference type="SAM" id="Phobius"/>
    </source>
</evidence>
<dbReference type="OrthoDB" id="1099at2759"/>
<dbReference type="InterPro" id="IPR004695">
    <property type="entry name" value="SLAC1/Mae1/Ssu1/TehA"/>
</dbReference>
<feature type="transmembrane region" description="Helical" evidence="9">
    <location>
        <begin position="339"/>
        <end position="360"/>
    </location>
</feature>
<dbReference type="InParanoid" id="A0A165E5X3"/>
<dbReference type="GO" id="GO:0000319">
    <property type="term" value="F:sulfite transmembrane transporter activity"/>
    <property type="evidence" value="ECO:0007669"/>
    <property type="project" value="TreeGrafter"/>
</dbReference>
<dbReference type="Proteomes" id="UP000076842">
    <property type="component" value="Unassembled WGS sequence"/>
</dbReference>
<evidence type="ECO:0008006" key="12">
    <source>
        <dbReference type="Google" id="ProtNLM"/>
    </source>
</evidence>
<dbReference type="CDD" id="cd09318">
    <property type="entry name" value="TDT_SSU1"/>
    <property type="match status" value="1"/>
</dbReference>
<dbReference type="EMBL" id="KV424020">
    <property type="protein sequence ID" value="KZT54165.1"/>
    <property type="molecule type" value="Genomic_DNA"/>
</dbReference>
<feature type="transmembrane region" description="Helical" evidence="9">
    <location>
        <begin position="145"/>
        <end position="166"/>
    </location>
</feature>
<dbReference type="PANTHER" id="PTHR31686">
    <property type="match status" value="1"/>
</dbReference>
<dbReference type="AlphaFoldDB" id="A0A165E5X3"/>
<dbReference type="InterPro" id="IPR051629">
    <property type="entry name" value="Sulfite_efflux_TDT"/>
</dbReference>
<dbReference type="InterPro" id="IPR038665">
    <property type="entry name" value="Voltage-dep_anion_channel_sf"/>
</dbReference>
<comment type="similarity">
    <text evidence="2">Belongs to the tellurite-resistance/dicarboxylate transporter (TDT) family.</text>
</comment>
<evidence type="ECO:0000256" key="2">
    <source>
        <dbReference type="ARBA" id="ARBA00008566"/>
    </source>
</evidence>
<evidence type="ECO:0000313" key="10">
    <source>
        <dbReference type="EMBL" id="KZT54165.1"/>
    </source>
</evidence>
<proteinExistence type="inferred from homology"/>
<evidence type="ECO:0000256" key="1">
    <source>
        <dbReference type="ARBA" id="ARBA00004651"/>
    </source>
</evidence>
<keyword evidence="7 9" id="KW-0472">Membrane</keyword>
<evidence type="ECO:0000256" key="6">
    <source>
        <dbReference type="ARBA" id="ARBA00022989"/>
    </source>
</evidence>
<protein>
    <recommendedName>
        <fullName evidence="12">C4-dicarboxylate transporter/malic acid transport protein</fullName>
    </recommendedName>
</protein>
<dbReference type="Pfam" id="PF03595">
    <property type="entry name" value="SLAC1"/>
    <property type="match status" value="1"/>
</dbReference>
<accession>A0A165E5X3</accession>